<evidence type="ECO:0000259" key="5">
    <source>
        <dbReference type="Pfam" id="PF06722"/>
    </source>
</evidence>
<name>A0ABS5AA89_9PSEU</name>
<keyword evidence="8" id="KW-1185">Reference proteome</keyword>
<dbReference type="EMBL" id="JAGIOO010000001">
    <property type="protein sequence ID" value="MBP2473495.1"/>
    <property type="molecule type" value="Genomic_DNA"/>
</dbReference>
<protein>
    <submittedName>
        <fullName evidence="7">Glycosyltransferase (Activator-dependent family)</fullName>
    </submittedName>
</protein>
<dbReference type="SUPFAM" id="SSF53756">
    <property type="entry name" value="UDP-Glycosyltransferase/glycogen phosphorylase"/>
    <property type="match status" value="1"/>
</dbReference>
<dbReference type="InterPro" id="IPR050426">
    <property type="entry name" value="Glycosyltransferase_28"/>
</dbReference>
<dbReference type="InterPro" id="IPR002213">
    <property type="entry name" value="UDP_glucos_trans"/>
</dbReference>
<evidence type="ECO:0000256" key="4">
    <source>
        <dbReference type="ARBA" id="ARBA00023194"/>
    </source>
</evidence>
<evidence type="ECO:0000313" key="7">
    <source>
        <dbReference type="EMBL" id="MBP2473495.1"/>
    </source>
</evidence>
<dbReference type="CDD" id="cd03784">
    <property type="entry name" value="GT1_Gtf-like"/>
    <property type="match status" value="1"/>
</dbReference>
<dbReference type="PANTHER" id="PTHR48050">
    <property type="entry name" value="STEROL 3-BETA-GLUCOSYLTRANSFERASE"/>
    <property type="match status" value="1"/>
</dbReference>
<proteinExistence type="inferred from homology"/>
<dbReference type="InterPro" id="IPR030953">
    <property type="entry name" value="Glycosyl_450act"/>
</dbReference>
<dbReference type="Gene3D" id="3.40.50.2000">
    <property type="entry name" value="Glycogen Phosphorylase B"/>
    <property type="match status" value="2"/>
</dbReference>
<dbReference type="InterPro" id="IPR010610">
    <property type="entry name" value="EryCIII-like_C"/>
</dbReference>
<dbReference type="Proteomes" id="UP001519363">
    <property type="component" value="Unassembled WGS sequence"/>
</dbReference>
<evidence type="ECO:0000259" key="6">
    <source>
        <dbReference type="Pfam" id="PF21036"/>
    </source>
</evidence>
<feature type="domain" description="Erythromycin biosynthesis protein CIII-like N-terminal" evidence="6">
    <location>
        <begin position="22"/>
        <end position="259"/>
    </location>
</feature>
<evidence type="ECO:0000313" key="8">
    <source>
        <dbReference type="Proteomes" id="UP001519363"/>
    </source>
</evidence>
<gene>
    <name evidence="7" type="ORF">JOF53_002367</name>
</gene>
<dbReference type="Pfam" id="PF21036">
    <property type="entry name" value="EryCIII-like_N"/>
    <property type="match status" value="1"/>
</dbReference>
<comment type="similarity">
    <text evidence="1">Belongs to the glycosyltransferase 28 family.</text>
</comment>
<accession>A0ABS5AA89</accession>
<evidence type="ECO:0000256" key="3">
    <source>
        <dbReference type="ARBA" id="ARBA00022679"/>
    </source>
</evidence>
<evidence type="ECO:0000256" key="1">
    <source>
        <dbReference type="ARBA" id="ARBA00006962"/>
    </source>
</evidence>
<keyword evidence="4" id="KW-0045">Antibiotic biosynthesis</keyword>
<reference evidence="7 8" key="1">
    <citation type="submission" date="2021-03" db="EMBL/GenBank/DDBJ databases">
        <title>Sequencing the genomes of 1000 actinobacteria strains.</title>
        <authorList>
            <person name="Klenk H.-P."/>
        </authorList>
    </citation>
    <scope>NUCLEOTIDE SEQUENCE [LARGE SCALE GENOMIC DNA]</scope>
    <source>
        <strain evidence="7 8">DSM 44580</strain>
    </source>
</reference>
<dbReference type="RefSeq" id="WP_086781273.1">
    <property type="nucleotide sequence ID" value="NZ_JAGIOO010000001.1"/>
</dbReference>
<sequence>MRVLFTAHAERTHLLGMVPLAWEFQNLGHEVRVAVQPSMVDTVTGAGLTAVPVGKDHQLGAVVQASQSLPEEETEPEFDFTRPADELTWDYLTSGYRDNVHWWWRVVNEPMIDDLIAFAQHWRPDLVVWEPLTFAGSLAAAVCGARHARLLWSVDLFGRMRGHYLRHKAQRSAFGREDALARWLTDRLQPHGVRFHEDLVSGQFSIDCIPDSLRADAGLDLPTDHDYLPMRYVPYNGKAVVEPWLRKAPDRPRVCLTLGTSLQAYFDKYAVPVADVLEALADLDVEVVATIAEAEQRKLTSVPANVRLVSFVALNVLAPTCSVVINHAGPGTLFTVARHAVPQLLVPKVFDEPVLARLIPRHGAGLVIPPGEVTADGLTKSVGELLTEPSYRAGAEALAGTLRAMPGPAEVVRAIEARLAADGCTGVA</sequence>
<feature type="domain" description="Erythromycin biosynthesis protein CIII-like C-terminal" evidence="5">
    <location>
        <begin position="275"/>
        <end position="417"/>
    </location>
</feature>
<dbReference type="PANTHER" id="PTHR48050:SF13">
    <property type="entry name" value="STEROL 3-BETA-GLUCOSYLTRANSFERASE UGT80A2"/>
    <property type="match status" value="1"/>
</dbReference>
<dbReference type="NCBIfam" id="TIGR04516">
    <property type="entry name" value="glycosyl_450act"/>
    <property type="match status" value="1"/>
</dbReference>
<keyword evidence="2" id="KW-0328">Glycosyltransferase</keyword>
<dbReference type="Pfam" id="PF06722">
    <property type="entry name" value="EryCIII-like_C"/>
    <property type="match status" value="1"/>
</dbReference>
<evidence type="ECO:0000256" key="2">
    <source>
        <dbReference type="ARBA" id="ARBA00022676"/>
    </source>
</evidence>
<keyword evidence="3" id="KW-0808">Transferase</keyword>
<organism evidence="7 8">
    <name type="scientific">Crossiella equi</name>
    <dbReference type="NCBI Taxonomy" id="130796"/>
    <lineage>
        <taxon>Bacteria</taxon>
        <taxon>Bacillati</taxon>
        <taxon>Actinomycetota</taxon>
        <taxon>Actinomycetes</taxon>
        <taxon>Pseudonocardiales</taxon>
        <taxon>Pseudonocardiaceae</taxon>
        <taxon>Crossiella</taxon>
    </lineage>
</organism>
<comment type="caution">
    <text evidence="7">The sequence shown here is derived from an EMBL/GenBank/DDBJ whole genome shotgun (WGS) entry which is preliminary data.</text>
</comment>
<dbReference type="InterPro" id="IPR048284">
    <property type="entry name" value="EryCIII-like_N"/>
</dbReference>